<dbReference type="AlphaFoldDB" id="A0A0C4Y801"/>
<dbReference type="PANTHER" id="PTHR35862">
    <property type="entry name" value="FELS-2 PROPHAGE PROTEIN"/>
    <property type="match status" value="1"/>
</dbReference>
<dbReference type="InterPro" id="IPR058531">
    <property type="entry name" value="Baseplate_J_M"/>
</dbReference>
<dbReference type="KEGG" id="cbw:RR42_m1723"/>
<dbReference type="InterPro" id="IPR014507">
    <property type="entry name" value="Baseplate_assembly_J_pred"/>
</dbReference>
<dbReference type="PIRSF" id="PIRSF020481">
    <property type="entry name" value="BAP"/>
    <property type="match status" value="1"/>
</dbReference>
<dbReference type="Proteomes" id="UP000031843">
    <property type="component" value="Chromosome main"/>
</dbReference>
<dbReference type="OrthoDB" id="9793802at2"/>
<evidence type="ECO:0000313" key="2">
    <source>
        <dbReference type="EMBL" id="AJG19120.1"/>
    </source>
</evidence>
<proteinExistence type="predicted"/>
<dbReference type="EMBL" id="CP010536">
    <property type="protein sequence ID" value="AJG19120.1"/>
    <property type="molecule type" value="Genomic_DNA"/>
</dbReference>
<evidence type="ECO:0000313" key="3">
    <source>
        <dbReference type="Proteomes" id="UP000031843"/>
    </source>
</evidence>
<dbReference type="STRING" id="68895.RR42_m1723"/>
<organism evidence="2 3">
    <name type="scientific">Cupriavidus basilensis</name>
    <dbReference type="NCBI Taxonomy" id="68895"/>
    <lineage>
        <taxon>Bacteria</taxon>
        <taxon>Pseudomonadati</taxon>
        <taxon>Pseudomonadota</taxon>
        <taxon>Betaproteobacteria</taxon>
        <taxon>Burkholderiales</taxon>
        <taxon>Burkholderiaceae</taxon>
        <taxon>Cupriavidus</taxon>
    </lineage>
</organism>
<dbReference type="RefSeq" id="WP_043345742.1">
    <property type="nucleotide sequence ID" value="NZ_CP010536.1"/>
</dbReference>
<protein>
    <submittedName>
        <fullName evidence="2">Baseplate assembly protein J</fullName>
    </submittedName>
</protein>
<keyword evidence="3" id="KW-1185">Reference proteome</keyword>
<sequence>MSATPIDLSRLPSPDVVEALDFETLYAERKAEFIALWPPEQQPAIAAALALESEPMAKAVQSSTYRELVLRQRVNEAARAVMLAKARGADLEHLAALFGIQKLTITPGDPDRGIPEVKEGDEDLRKRTQLAPQGFSVAGPEGAYISHAMGASGLVLDASATSPSPGNVLVTILARTADGTADDALVQGVSAVLTADHVRPLTDFVTVRSAEIVSYRVRATLYTLPGPDSSVVLVEAERNLARYAAASHRIGREINLSAIYAALHIEGVERVELLEPKASIPISRTQAPHCIQAEIKHGGVYG</sequence>
<reference evidence="2 3" key="1">
    <citation type="journal article" date="2015" name="Genome Announc.">
        <title>Complete Genome Sequence of Cupriavidus basilensis 4G11, Isolated from the Oak Ridge Field Research Center Site.</title>
        <authorList>
            <person name="Ray J."/>
            <person name="Waters R.J."/>
            <person name="Skerker J.M."/>
            <person name="Kuehl J.V."/>
            <person name="Price M.N."/>
            <person name="Huang J."/>
            <person name="Chakraborty R."/>
            <person name="Arkin A.P."/>
            <person name="Deutschbauer A."/>
        </authorList>
    </citation>
    <scope>NUCLEOTIDE SEQUENCE [LARGE SCALE GENOMIC DNA]</scope>
    <source>
        <strain evidence="2">4G11</strain>
    </source>
</reference>
<gene>
    <name evidence="2" type="ORF">RR42_m1723</name>
</gene>
<evidence type="ECO:0000259" key="1">
    <source>
        <dbReference type="Pfam" id="PF26078"/>
    </source>
</evidence>
<dbReference type="InterPro" id="IPR052726">
    <property type="entry name" value="Phage_Baseplate_Hub"/>
</dbReference>
<dbReference type="PANTHER" id="PTHR35862:SF1">
    <property type="entry name" value="FELS-2 PROPHAGE PROTEIN"/>
    <property type="match status" value="1"/>
</dbReference>
<feature type="domain" description="Baseplate J-like central" evidence="1">
    <location>
        <begin position="137"/>
        <end position="208"/>
    </location>
</feature>
<dbReference type="Pfam" id="PF26078">
    <property type="entry name" value="Baseplate_J_M"/>
    <property type="match status" value="1"/>
</dbReference>
<accession>A0A0C4Y801</accession>
<name>A0A0C4Y801_9BURK</name>